<dbReference type="Proteomes" id="UP001153678">
    <property type="component" value="Unassembled WGS sequence"/>
</dbReference>
<name>A0A9W4T7Y4_9GLOM</name>
<sequence length="127" mass="15148">MDIEIKEELKRAKEKLEHATEELETFKNKKQDRLDELLLKLANGEERNDNQKKYWGIMIDDLREEKARLKDREKFFMDHVAHYLNKLSEFNNNDVNELSSKKARVDETDPLIQNLSKFWNALPSADI</sequence>
<proteinExistence type="predicted"/>
<protein>
    <submittedName>
        <fullName evidence="2">361_t:CDS:1</fullName>
    </submittedName>
</protein>
<accession>A0A9W4T7Y4</accession>
<dbReference type="AlphaFoldDB" id="A0A9W4T7Y4"/>
<keyword evidence="1" id="KW-0175">Coiled coil</keyword>
<feature type="non-terminal residue" evidence="2">
    <location>
        <position position="1"/>
    </location>
</feature>
<reference evidence="2" key="1">
    <citation type="submission" date="2022-08" db="EMBL/GenBank/DDBJ databases">
        <authorList>
            <person name="Kallberg Y."/>
            <person name="Tangrot J."/>
            <person name="Rosling A."/>
        </authorList>
    </citation>
    <scope>NUCLEOTIDE SEQUENCE</scope>
    <source>
        <strain evidence="2">Wild A</strain>
    </source>
</reference>
<keyword evidence="3" id="KW-1185">Reference proteome</keyword>
<dbReference type="EMBL" id="CAMKVN010016218">
    <property type="protein sequence ID" value="CAI2197393.1"/>
    <property type="molecule type" value="Genomic_DNA"/>
</dbReference>
<feature type="coiled-coil region" evidence="1">
    <location>
        <begin position="2"/>
        <end position="47"/>
    </location>
</feature>
<organism evidence="2 3">
    <name type="scientific">Funneliformis geosporum</name>
    <dbReference type="NCBI Taxonomy" id="1117311"/>
    <lineage>
        <taxon>Eukaryota</taxon>
        <taxon>Fungi</taxon>
        <taxon>Fungi incertae sedis</taxon>
        <taxon>Mucoromycota</taxon>
        <taxon>Glomeromycotina</taxon>
        <taxon>Glomeromycetes</taxon>
        <taxon>Glomerales</taxon>
        <taxon>Glomeraceae</taxon>
        <taxon>Funneliformis</taxon>
    </lineage>
</organism>
<gene>
    <name evidence="2" type="ORF">FWILDA_LOCUS18055</name>
</gene>
<evidence type="ECO:0000256" key="1">
    <source>
        <dbReference type="SAM" id="Coils"/>
    </source>
</evidence>
<comment type="caution">
    <text evidence="2">The sequence shown here is derived from an EMBL/GenBank/DDBJ whole genome shotgun (WGS) entry which is preliminary data.</text>
</comment>
<evidence type="ECO:0000313" key="3">
    <source>
        <dbReference type="Proteomes" id="UP001153678"/>
    </source>
</evidence>
<evidence type="ECO:0000313" key="2">
    <source>
        <dbReference type="EMBL" id="CAI2197393.1"/>
    </source>
</evidence>